<sequence length="86" mass="9457">MPTVHELRNEIRVAVGRHERIESTGFTKEALAAICAAVGAPVDTGRLPPKAEMRNRIANALELEADSFDRSFRKAELEAIASVVRE</sequence>
<dbReference type="RefSeq" id="WP_070365679.1">
    <property type="nucleotide sequence ID" value="NZ_CP016070.1"/>
</dbReference>
<dbReference type="PATRIC" id="fig|1855411.3.peg.1869"/>
<dbReference type="GeneID" id="29829850"/>
<dbReference type="STRING" id="1873524.HSR6_1929"/>
<evidence type="ECO:0000313" key="2">
    <source>
        <dbReference type="Proteomes" id="UP000185608"/>
    </source>
</evidence>
<dbReference type="Proteomes" id="UP000185608">
    <property type="component" value="Chromosome"/>
</dbReference>
<evidence type="ECO:0000313" key="1">
    <source>
        <dbReference type="EMBL" id="AOW81025.1"/>
    </source>
</evidence>
<proteinExistence type="predicted"/>
<name>A0A1D8S6Q1_9EURY</name>
<dbReference type="KEGG" id="halh:HTSR_1860"/>
<reference evidence="1 2" key="1">
    <citation type="submission" date="2016-06" db="EMBL/GenBank/DDBJ databases">
        <title>Discovery of anaerobic lithoheterotrophic haloarchaeon capable of sulfur respiration by hydrogen and formate.</title>
        <authorList>
            <person name="Sorokin D.Y."/>
            <person name="Kublanov I.V."/>
            <person name="Roman P."/>
            <person name="Sinninghe Damste J.S."/>
            <person name="Golyshin P.N."/>
            <person name="Rojo D."/>
            <person name="Ciordia S."/>
            <person name="Mena Md.C."/>
            <person name="Ferrer M."/>
            <person name="Smedile F."/>
            <person name="Messina E."/>
            <person name="La Cono V."/>
            <person name="Yakimov M.M."/>
        </authorList>
    </citation>
    <scope>NUCLEOTIDE SEQUENCE [LARGE SCALE GENOMIC DNA]</scope>
    <source>
        <strain evidence="1 2">HTSR1</strain>
    </source>
</reference>
<organism evidence="1 2">
    <name type="scientific">Halodesulfurarchaeum formicicum</name>
    <dbReference type="NCBI Taxonomy" id="1873524"/>
    <lineage>
        <taxon>Archaea</taxon>
        <taxon>Methanobacteriati</taxon>
        <taxon>Methanobacteriota</taxon>
        <taxon>Stenosarchaea group</taxon>
        <taxon>Halobacteria</taxon>
        <taxon>Halobacteriales</taxon>
        <taxon>Halobacteriaceae</taxon>
        <taxon>Halodesulfurarchaeum</taxon>
    </lineage>
</organism>
<gene>
    <name evidence="1" type="ORF">HTSR_1860</name>
</gene>
<dbReference type="EMBL" id="CP016070">
    <property type="protein sequence ID" value="AOW81025.1"/>
    <property type="molecule type" value="Genomic_DNA"/>
</dbReference>
<accession>A0A1D8S6Q1</accession>
<dbReference type="AlphaFoldDB" id="A0A1D8S6Q1"/>
<protein>
    <submittedName>
        <fullName evidence="1">Uncharacterized protein</fullName>
    </submittedName>
</protein>